<proteinExistence type="predicted"/>
<protein>
    <submittedName>
        <fullName evidence="3">Thermonuclease family protein</fullName>
    </submittedName>
</protein>
<dbReference type="PANTHER" id="PTHR12302:SF26">
    <property type="entry name" value="BLR1266 PROTEIN"/>
    <property type="match status" value="1"/>
</dbReference>
<dbReference type="Proteomes" id="UP000295131">
    <property type="component" value="Unassembled WGS sequence"/>
</dbReference>
<evidence type="ECO:0000313" key="4">
    <source>
        <dbReference type="Proteomes" id="UP000295131"/>
    </source>
</evidence>
<evidence type="ECO:0000259" key="2">
    <source>
        <dbReference type="PROSITE" id="PS50830"/>
    </source>
</evidence>
<accession>A0A4R5PJX0</accession>
<keyword evidence="1" id="KW-0812">Transmembrane</keyword>
<feature type="domain" description="TNase-like" evidence="2">
    <location>
        <begin position="72"/>
        <end position="191"/>
    </location>
</feature>
<keyword evidence="1" id="KW-1133">Transmembrane helix</keyword>
<dbReference type="AlphaFoldDB" id="A0A4R5PJX0"/>
<reference evidence="3 4" key="1">
    <citation type="journal article" date="2013" name="Int. J. Syst. Evol. Microbiol.">
        <title>Hoeflea suaedae sp. nov., an endophytic bacterium isolated from the root of the halophyte Suaeda maritima.</title>
        <authorList>
            <person name="Chung E.J."/>
            <person name="Park J.A."/>
            <person name="Pramanik P."/>
            <person name="Bibi F."/>
            <person name="Jeon C.O."/>
            <person name="Chung Y.R."/>
        </authorList>
    </citation>
    <scope>NUCLEOTIDE SEQUENCE [LARGE SCALE GENOMIC DNA]</scope>
    <source>
        <strain evidence="3 4">YC6898</strain>
    </source>
</reference>
<gene>
    <name evidence="3" type="ORF">E2A64_11825</name>
</gene>
<keyword evidence="1" id="KW-0472">Membrane</keyword>
<sequence length="227" mass="25134">MLKKLFAARANYAPIGDIRLAGKNALMGLGIRSRKWRRKHVRGGFRIRDVCVALCLIFLFAGLVEWVGMHLGERIEGVPRVIDGDSVELDGRELRLRGIDAPEFDQTCGPPASSTPCGQMARAKLQRLAQAGHFRCRLSGRDRYGRDLADCEAGTISVNAEMVRSGFAVAYGGYSREQAQVRLERKGIWAQEFVTPADWRKGQGRGEEPDHHPAGGFSGFLRRLLGV</sequence>
<name>A0A4R5PJX0_9HYPH</name>
<evidence type="ECO:0000313" key="3">
    <source>
        <dbReference type="EMBL" id="TDH35987.1"/>
    </source>
</evidence>
<evidence type="ECO:0000256" key="1">
    <source>
        <dbReference type="SAM" id="Phobius"/>
    </source>
</evidence>
<dbReference type="PANTHER" id="PTHR12302">
    <property type="entry name" value="EBNA2 BINDING PROTEIN P100"/>
    <property type="match status" value="1"/>
</dbReference>
<dbReference type="Pfam" id="PF00565">
    <property type="entry name" value="SNase"/>
    <property type="match status" value="1"/>
</dbReference>
<dbReference type="PROSITE" id="PS50830">
    <property type="entry name" value="TNASE_3"/>
    <property type="match status" value="1"/>
</dbReference>
<keyword evidence="4" id="KW-1185">Reference proteome</keyword>
<organism evidence="3 4">
    <name type="scientific">Pseudohoeflea suaedae</name>
    <dbReference type="NCBI Taxonomy" id="877384"/>
    <lineage>
        <taxon>Bacteria</taxon>
        <taxon>Pseudomonadati</taxon>
        <taxon>Pseudomonadota</taxon>
        <taxon>Alphaproteobacteria</taxon>
        <taxon>Hyphomicrobiales</taxon>
        <taxon>Rhizobiaceae</taxon>
        <taxon>Pseudohoeflea</taxon>
    </lineage>
</organism>
<feature type="transmembrane region" description="Helical" evidence="1">
    <location>
        <begin position="47"/>
        <end position="69"/>
    </location>
</feature>
<comment type="caution">
    <text evidence="3">The sequence shown here is derived from an EMBL/GenBank/DDBJ whole genome shotgun (WGS) entry which is preliminary data.</text>
</comment>
<dbReference type="Gene3D" id="2.40.50.90">
    <property type="match status" value="1"/>
</dbReference>
<dbReference type="InterPro" id="IPR016071">
    <property type="entry name" value="Staphylococal_nuclease_OB-fold"/>
</dbReference>
<dbReference type="SMART" id="SM00318">
    <property type="entry name" value="SNc"/>
    <property type="match status" value="1"/>
</dbReference>
<dbReference type="EMBL" id="SMSI01000002">
    <property type="protein sequence ID" value="TDH35987.1"/>
    <property type="molecule type" value="Genomic_DNA"/>
</dbReference>
<dbReference type="SUPFAM" id="SSF50199">
    <property type="entry name" value="Staphylococcal nuclease"/>
    <property type="match status" value="1"/>
</dbReference>
<dbReference type="InterPro" id="IPR035437">
    <property type="entry name" value="SNase_OB-fold_sf"/>
</dbReference>